<gene>
    <name evidence="3" type="ORF">NIE36_32485</name>
    <name evidence="2" type="ORF">OSB80_32550</name>
</gene>
<evidence type="ECO:0000313" key="3">
    <source>
        <dbReference type="EMBL" id="MDQ6411871.1"/>
    </source>
</evidence>
<dbReference type="Proteomes" id="UP001209412">
    <property type="component" value="Unassembled WGS sequence"/>
</dbReference>
<accession>A0AAP5BHW9</accession>
<evidence type="ECO:0000313" key="4">
    <source>
        <dbReference type="Proteomes" id="UP001209412"/>
    </source>
</evidence>
<evidence type="ECO:0000256" key="1">
    <source>
        <dbReference type="SAM" id="MobiDB-lite"/>
    </source>
</evidence>
<organism evidence="3 5">
    <name type="scientific">Paraburkholderia madseniana</name>
    <dbReference type="NCBI Taxonomy" id="2599607"/>
    <lineage>
        <taxon>Bacteria</taxon>
        <taxon>Pseudomonadati</taxon>
        <taxon>Pseudomonadota</taxon>
        <taxon>Betaproteobacteria</taxon>
        <taxon>Burkholderiales</taxon>
        <taxon>Burkholderiaceae</taxon>
        <taxon>Paraburkholderia</taxon>
    </lineage>
</organism>
<feature type="region of interest" description="Disordered" evidence="1">
    <location>
        <begin position="87"/>
        <end position="121"/>
    </location>
</feature>
<dbReference type="AlphaFoldDB" id="A0AAP5BHW9"/>
<proteinExistence type="predicted"/>
<keyword evidence="4" id="KW-1185">Reference proteome</keyword>
<name>A0AAP5BHW9_9BURK</name>
<protein>
    <submittedName>
        <fullName evidence="3">Uncharacterized protein</fullName>
    </submittedName>
</protein>
<dbReference type="Proteomes" id="UP001242288">
    <property type="component" value="Unassembled WGS sequence"/>
</dbReference>
<dbReference type="EMBL" id="JAPKHW010000036">
    <property type="protein sequence ID" value="MCX4150053.1"/>
    <property type="molecule type" value="Genomic_DNA"/>
</dbReference>
<dbReference type="EMBL" id="JAMXWF010000036">
    <property type="protein sequence ID" value="MDQ6411871.1"/>
    <property type="molecule type" value="Genomic_DNA"/>
</dbReference>
<comment type="caution">
    <text evidence="3">The sequence shown here is derived from an EMBL/GenBank/DDBJ whole genome shotgun (WGS) entry which is preliminary data.</text>
</comment>
<reference evidence="3" key="1">
    <citation type="submission" date="2022-06" db="EMBL/GenBank/DDBJ databases">
        <title>PHB producers.</title>
        <authorList>
            <person name="Besaury L."/>
        </authorList>
    </citation>
    <scope>NUCLEOTIDE SEQUENCE</scope>
    <source>
        <strain evidence="3 4">SEWS6</strain>
    </source>
</reference>
<evidence type="ECO:0000313" key="2">
    <source>
        <dbReference type="EMBL" id="MCX4150053.1"/>
    </source>
</evidence>
<sequence>MPLALFAVACLLSLPTLLIAFAWMTVGVMSLGHRSLESFPTDGIRPEWLRGYRGACLWFYHIAWWPWYMRSSLRDIGDRIGRRLFTTEKSPHDKAEHTPDKPSDAEREEGNAGDAHRGKRD</sequence>
<dbReference type="RefSeq" id="WP_266260825.1">
    <property type="nucleotide sequence ID" value="NZ_JAMXWF010000036.1"/>
</dbReference>
<evidence type="ECO:0000313" key="5">
    <source>
        <dbReference type="Proteomes" id="UP001242288"/>
    </source>
</evidence>